<reference evidence="15 16" key="1">
    <citation type="journal article" date="2014" name="Genome Biol. Evol.">
        <title>The secreted proteins of Achlya hypogyna and Thraustotheca clavata identify the ancestral oomycete secretome and reveal gene acquisitions by horizontal gene transfer.</title>
        <authorList>
            <person name="Misner I."/>
            <person name="Blouin N."/>
            <person name="Leonard G."/>
            <person name="Richards T.A."/>
            <person name="Lane C.E."/>
        </authorList>
    </citation>
    <scope>NUCLEOTIDE SEQUENCE [LARGE SCALE GENOMIC DNA]</scope>
    <source>
        <strain evidence="15 16">ATCC 48635</strain>
    </source>
</reference>
<keyword evidence="10 14" id="KW-1133">Transmembrane helix</keyword>
<keyword evidence="9 14" id="KW-0256">Endoplasmic reticulum</keyword>
<accession>A0A1V9Z207</accession>
<dbReference type="EMBL" id="JNBR01000484">
    <property type="protein sequence ID" value="OQR92024.1"/>
    <property type="molecule type" value="Genomic_DNA"/>
</dbReference>
<dbReference type="PANTHER" id="PTHR12317">
    <property type="entry name" value="DIACYLGLYCEROL O-ACYLTRANSFERASE"/>
    <property type="match status" value="1"/>
</dbReference>
<dbReference type="OrthoDB" id="264532at2759"/>
<dbReference type="EC" id="2.3.1.-" evidence="14"/>
<evidence type="ECO:0000256" key="5">
    <source>
        <dbReference type="ARBA" id="ARBA00022516"/>
    </source>
</evidence>
<keyword evidence="7 14" id="KW-0812">Transmembrane</keyword>
<evidence type="ECO:0000256" key="11">
    <source>
        <dbReference type="ARBA" id="ARBA00023098"/>
    </source>
</evidence>
<evidence type="ECO:0000256" key="9">
    <source>
        <dbReference type="ARBA" id="ARBA00022824"/>
    </source>
</evidence>
<dbReference type="InterPro" id="IPR007130">
    <property type="entry name" value="DAGAT"/>
</dbReference>
<dbReference type="AlphaFoldDB" id="A0A1V9Z207"/>
<evidence type="ECO:0000256" key="4">
    <source>
        <dbReference type="ARBA" id="ARBA00005420"/>
    </source>
</evidence>
<comment type="subcellular location">
    <subcellularLocation>
        <location evidence="1 14">Endoplasmic reticulum membrane</location>
        <topology evidence="1 14">Multi-pass membrane protein</topology>
    </subcellularLocation>
</comment>
<dbReference type="GO" id="GO:0019432">
    <property type="term" value="P:triglyceride biosynthetic process"/>
    <property type="evidence" value="ECO:0007669"/>
    <property type="project" value="TreeGrafter"/>
</dbReference>
<evidence type="ECO:0000256" key="13">
    <source>
        <dbReference type="ARBA" id="ARBA00023315"/>
    </source>
</evidence>
<dbReference type="GO" id="GO:0006071">
    <property type="term" value="P:glycerol metabolic process"/>
    <property type="evidence" value="ECO:0007669"/>
    <property type="project" value="UniProtKB-KW"/>
</dbReference>
<evidence type="ECO:0000256" key="1">
    <source>
        <dbReference type="ARBA" id="ARBA00004477"/>
    </source>
</evidence>
<dbReference type="GO" id="GO:0004144">
    <property type="term" value="F:diacylglycerol O-acyltransferase activity"/>
    <property type="evidence" value="ECO:0007669"/>
    <property type="project" value="TreeGrafter"/>
</dbReference>
<comment type="pathway">
    <text evidence="3">Lipid metabolism.</text>
</comment>
<evidence type="ECO:0000256" key="2">
    <source>
        <dbReference type="ARBA" id="ARBA00004771"/>
    </source>
</evidence>
<comment type="caution">
    <text evidence="14">Lacks conserved residue(s) required for the propagation of feature annotation.</text>
</comment>
<keyword evidence="6 14" id="KW-0808">Transferase</keyword>
<protein>
    <recommendedName>
        <fullName evidence="14">Acyltransferase</fullName>
        <ecNumber evidence="14">2.3.1.-</ecNumber>
    </recommendedName>
</protein>
<keyword evidence="8" id="KW-0319">Glycerol metabolism</keyword>
<evidence type="ECO:0000256" key="14">
    <source>
        <dbReference type="RuleBase" id="RU367023"/>
    </source>
</evidence>
<keyword evidence="16" id="KW-1185">Reference proteome</keyword>
<keyword evidence="5" id="KW-0444">Lipid biosynthesis</keyword>
<sequence length="315" mass="35082">MATLLQKSFISFIFLIFPCFVGMLAIAAMLAPPYGALVVAALFVHSNFFDRAAYNGKGRVFRFLRTSWLWEYARLYFPHTLHQEEELDASKPHFFIAHPHGIIGMSVWMSFGGDSIHISRKNKDMDIALATVGINFRMPLWKDLLLGLGFVDASFSSMSNVLRRGRSACLVVGGAQEALESYPGSNRLVLNRRKGFVRLALQQGVPLVPVYTFGETDLYTQLANPIGSILRAVQEKLMKKFTFSMPILTSGPLPKATKLHTVIGAPVPVPRREVPTQAEIDEYHAKYITAVTALFEKHQAAFYDGKAGSELKIVL</sequence>
<gene>
    <name evidence="15" type="ORF">ACHHYP_04134</name>
</gene>
<evidence type="ECO:0000256" key="12">
    <source>
        <dbReference type="ARBA" id="ARBA00023136"/>
    </source>
</evidence>
<evidence type="ECO:0000256" key="8">
    <source>
        <dbReference type="ARBA" id="ARBA00022798"/>
    </source>
</evidence>
<evidence type="ECO:0000256" key="7">
    <source>
        <dbReference type="ARBA" id="ARBA00022692"/>
    </source>
</evidence>
<dbReference type="Proteomes" id="UP000243579">
    <property type="component" value="Unassembled WGS sequence"/>
</dbReference>
<keyword evidence="11" id="KW-0443">Lipid metabolism</keyword>
<dbReference type="STRING" id="1202772.A0A1V9Z207"/>
<comment type="similarity">
    <text evidence="4 14">Belongs to the diacylglycerol acyltransferase family.</text>
</comment>
<organism evidence="15 16">
    <name type="scientific">Achlya hypogyna</name>
    <name type="common">Oomycete</name>
    <name type="synonym">Protoachlya hypogyna</name>
    <dbReference type="NCBI Taxonomy" id="1202772"/>
    <lineage>
        <taxon>Eukaryota</taxon>
        <taxon>Sar</taxon>
        <taxon>Stramenopiles</taxon>
        <taxon>Oomycota</taxon>
        <taxon>Saprolegniomycetes</taxon>
        <taxon>Saprolegniales</taxon>
        <taxon>Achlyaceae</taxon>
        <taxon>Achlya</taxon>
    </lineage>
</organism>
<comment type="caution">
    <text evidence="15">The sequence shown here is derived from an EMBL/GenBank/DDBJ whole genome shotgun (WGS) entry which is preliminary data.</text>
</comment>
<comment type="pathway">
    <text evidence="2">Glycerolipid metabolism; triacylglycerol biosynthesis.</text>
</comment>
<evidence type="ECO:0000256" key="3">
    <source>
        <dbReference type="ARBA" id="ARBA00005189"/>
    </source>
</evidence>
<evidence type="ECO:0000256" key="10">
    <source>
        <dbReference type="ARBA" id="ARBA00022989"/>
    </source>
</evidence>
<dbReference type="GO" id="GO:0005789">
    <property type="term" value="C:endoplasmic reticulum membrane"/>
    <property type="evidence" value="ECO:0007669"/>
    <property type="project" value="UniProtKB-SubCell"/>
</dbReference>
<feature type="transmembrane region" description="Helical" evidence="14">
    <location>
        <begin position="12"/>
        <end position="30"/>
    </location>
</feature>
<proteinExistence type="inferred from homology"/>
<name>A0A1V9Z207_ACHHY</name>
<evidence type="ECO:0000313" key="15">
    <source>
        <dbReference type="EMBL" id="OQR92024.1"/>
    </source>
</evidence>
<dbReference type="CDD" id="cd07987">
    <property type="entry name" value="LPLAT_MGAT-like"/>
    <property type="match status" value="1"/>
</dbReference>
<dbReference type="Pfam" id="PF03982">
    <property type="entry name" value="DAGAT"/>
    <property type="match status" value="1"/>
</dbReference>
<keyword evidence="12 14" id="KW-0472">Membrane</keyword>
<keyword evidence="13 15" id="KW-0012">Acyltransferase</keyword>
<evidence type="ECO:0000256" key="6">
    <source>
        <dbReference type="ARBA" id="ARBA00022679"/>
    </source>
</evidence>
<evidence type="ECO:0000313" key="16">
    <source>
        <dbReference type="Proteomes" id="UP000243579"/>
    </source>
</evidence>
<dbReference type="PANTHER" id="PTHR12317:SF0">
    <property type="entry name" value="ACYLTRANSFERASE"/>
    <property type="match status" value="1"/>
</dbReference>